<evidence type="ECO:0000313" key="2">
    <source>
        <dbReference type="Proteomes" id="UP000246132"/>
    </source>
</evidence>
<gene>
    <name evidence="1" type="ORF">DEM25_006095</name>
</gene>
<sequence length="139" mass="14818">MAAVTGCTQTAGTSAEIASTAVDFQVNSVSVSPLTLDNICTRLGGRGAPPTLTIRHSPVAGVPIRIRMWDQISNGTTFEHRRTRVTSDGSGTTVVNHRFLPPCNTTGNTVSSYRFDVTADGNTTTTVWGGYDSRSRSIR</sequence>
<keyword evidence="2" id="KW-1185">Reference proteome</keyword>
<accession>A0A3A8AAM4</accession>
<dbReference type="Proteomes" id="UP000246132">
    <property type="component" value="Unassembled WGS sequence"/>
</dbReference>
<name>A0A3A8AAM4_9HYPH</name>
<protein>
    <submittedName>
        <fullName evidence="1">Uncharacterized protein</fullName>
    </submittedName>
</protein>
<comment type="caution">
    <text evidence="1">The sequence shown here is derived from an EMBL/GenBank/DDBJ whole genome shotgun (WGS) entry which is preliminary data.</text>
</comment>
<dbReference type="AlphaFoldDB" id="A0A3A8AAM4"/>
<proteinExistence type="predicted"/>
<dbReference type="EMBL" id="QFWV02000004">
    <property type="protein sequence ID" value="RKF07382.1"/>
    <property type="molecule type" value="Genomic_DNA"/>
</dbReference>
<evidence type="ECO:0000313" key="1">
    <source>
        <dbReference type="EMBL" id="RKF07382.1"/>
    </source>
</evidence>
<organism evidence="1 2">
    <name type="scientific">Oceaniradius stylonematis</name>
    <dbReference type="NCBI Taxonomy" id="2184161"/>
    <lineage>
        <taxon>Bacteria</taxon>
        <taxon>Pseudomonadati</taxon>
        <taxon>Pseudomonadota</taxon>
        <taxon>Alphaproteobacteria</taxon>
        <taxon>Hyphomicrobiales</taxon>
        <taxon>Ahrensiaceae</taxon>
        <taxon>Oceaniradius</taxon>
    </lineage>
</organism>
<reference evidence="1 2" key="1">
    <citation type="journal article" date="2018" name="Int. J. Syst. Bacteriol.">
        <title>Oceaniradius stylonemae gen. nov., sp. nov., isolated from a red alga, Stylonema cornu-cervi.</title>
        <authorList>
            <person name="Jeong S."/>
        </authorList>
    </citation>
    <scope>NUCLEOTIDE SEQUENCE [LARGE SCALE GENOMIC DNA]</scope>
    <source>
        <strain evidence="1 2">StC1</strain>
    </source>
</reference>